<dbReference type="Pfam" id="PF09824">
    <property type="entry name" value="ArsR"/>
    <property type="match status" value="1"/>
</dbReference>
<evidence type="ECO:0008006" key="3">
    <source>
        <dbReference type="Google" id="ProtNLM"/>
    </source>
</evidence>
<evidence type="ECO:0000313" key="1">
    <source>
        <dbReference type="EMBL" id="GGM77703.1"/>
    </source>
</evidence>
<accession>A0AA37BTT0</accession>
<organism evidence="1 2">
    <name type="scientific">Thermogymnomonas acidicola</name>
    <dbReference type="NCBI Taxonomy" id="399579"/>
    <lineage>
        <taxon>Archaea</taxon>
        <taxon>Methanobacteriati</taxon>
        <taxon>Thermoplasmatota</taxon>
        <taxon>Thermoplasmata</taxon>
        <taxon>Thermoplasmatales</taxon>
        <taxon>Thermogymnomonas</taxon>
    </lineage>
</organism>
<dbReference type="InterPro" id="IPR014517">
    <property type="entry name" value="ArsR_tscrpt_regulator"/>
</dbReference>
<sequence>MISRIKVVNDVGELVSIFHAADTDVKRRLLLDLSTSWITMPMIEEKYGQEGKRALLYLDKIKLIESQWITGQNGPEKAYHTYYTSVQINLLGNLSDLADIIYATTMPEEELAKFEKKVESMIGNSDGVFIGDAAEALSMSQTLIRGLVRRSSVLQIKGYKITTINGA</sequence>
<comment type="caution">
    <text evidence="1">The sequence shown here is derived from an EMBL/GenBank/DDBJ whole genome shotgun (WGS) entry which is preliminary data.</text>
</comment>
<reference evidence="1" key="1">
    <citation type="journal article" date="2014" name="Int. J. Syst. Evol. Microbiol.">
        <title>Complete genome sequence of Corynebacterium casei LMG S-19264T (=DSM 44701T), isolated from a smear-ripened cheese.</title>
        <authorList>
            <consortium name="US DOE Joint Genome Institute (JGI-PGF)"/>
            <person name="Walter F."/>
            <person name="Albersmeier A."/>
            <person name="Kalinowski J."/>
            <person name="Ruckert C."/>
        </authorList>
    </citation>
    <scope>NUCLEOTIDE SEQUENCE</scope>
    <source>
        <strain evidence="1">JCM 13583</strain>
    </source>
</reference>
<reference evidence="1" key="2">
    <citation type="submission" date="2022-09" db="EMBL/GenBank/DDBJ databases">
        <authorList>
            <person name="Sun Q."/>
            <person name="Ohkuma M."/>
        </authorList>
    </citation>
    <scope>NUCLEOTIDE SEQUENCE</scope>
    <source>
        <strain evidence="1">JCM 13583</strain>
    </source>
</reference>
<gene>
    <name evidence="1" type="ORF">GCM10007108_14780</name>
</gene>
<proteinExistence type="predicted"/>
<dbReference type="RefSeq" id="WP_188681615.1">
    <property type="nucleotide sequence ID" value="NZ_BMNY01000003.1"/>
</dbReference>
<dbReference type="EMBL" id="BMNY01000003">
    <property type="protein sequence ID" value="GGM77703.1"/>
    <property type="molecule type" value="Genomic_DNA"/>
</dbReference>
<dbReference type="Proteomes" id="UP000632195">
    <property type="component" value="Unassembled WGS sequence"/>
</dbReference>
<name>A0AA37BTT0_9ARCH</name>
<dbReference type="PIRSF" id="PIRSF022057">
    <property type="entry name" value="UCP022057"/>
    <property type="match status" value="1"/>
</dbReference>
<protein>
    <recommendedName>
        <fullName evidence="3">ArsR family transcriptional regulator</fullName>
    </recommendedName>
</protein>
<keyword evidence="2" id="KW-1185">Reference proteome</keyword>
<evidence type="ECO:0000313" key="2">
    <source>
        <dbReference type="Proteomes" id="UP000632195"/>
    </source>
</evidence>
<dbReference type="AlphaFoldDB" id="A0AA37BTT0"/>